<dbReference type="GO" id="GO:0046856">
    <property type="term" value="P:phosphatidylinositol dephosphorylation"/>
    <property type="evidence" value="ECO:0007669"/>
    <property type="project" value="TreeGrafter"/>
</dbReference>
<dbReference type="Pfam" id="PF06602">
    <property type="entry name" value="Myotub-related"/>
    <property type="match status" value="1"/>
</dbReference>
<feature type="domain" description="Myotubularin phosphatase" evidence="3">
    <location>
        <begin position="97"/>
        <end position="524"/>
    </location>
</feature>
<dbReference type="CDD" id="cd14507">
    <property type="entry name" value="PTP-MTM-like"/>
    <property type="match status" value="1"/>
</dbReference>
<dbReference type="InterPro" id="IPR030564">
    <property type="entry name" value="Myotubularin"/>
</dbReference>
<dbReference type="InterPro" id="IPR010569">
    <property type="entry name" value="Myotubularin-like_Pase_dom"/>
</dbReference>
<dbReference type="PANTHER" id="PTHR10807">
    <property type="entry name" value="MYOTUBULARIN-RELATED"/>
    <property type="match status" value="1"/>
</dbReference>
<feature type="active site" description="Phosphocysteine intermediate" evidence="1">
    <location>
        <position position="351"/>
    </location>
</feature>
<dbReference type="PANTHER" id="PTHR10807:SF128">
    <property type="entry name" value="PHOSPHATIDYLINOSITOL-3,5-BISPHOSPHATE 3-PHOSPHATASE"/>
    <property type="match status" value="1"/>
</dbReference>
<dbReference type="GO" id="GO:0016020">
    <property type="term" value="C:membrane"/>
    <property type="evidence" value="ECO:0007669"/>
    <property type="project" value="TreeGrafter"/>
</dbReference>
<feature type="binding site" evidence="2">
    <location>
        <begin position="351"/>
        <end position="357"/>
    </location>
    <ligand>
        <name>substrate</name>
    </ligand>
</feature>
<dbReference type="PROSITE" id="PS00383">
    <property type="entry name" value="TYR_PHOSPHATASE_1"/>
    <property type="match status" value="1"/>
</dbReference>
<organism evidence="4">
    <name type="scientific">Cyclophora tenuis</name>
    <name type="common">Marine diatom</name>
    <dbReference type="NCBI Taxonomy" id="216820"/>
    <lineage>
        <taxon>Eukaryota</taxon>
        <taxon>Sar</taxon>
        <taxon>Stramenopiles</taxon>
        <taxon>Ochrophyta</taxon>
        <taxon>Bacillariophyta</taxon>
        <taxon>Fragilariophyceae</taxon>
        <taxon>Fragilariophycidae</taxon>
        <taxon>Cyclophorales</taxon>
        <taxon>Cyclophoraceae</taxon>
        <taxon>Cyclophora</taxon>
    </lineage>
</organism>
<proteinExistence type="predicted"/>
<dbReference type="AlphaFoldDB" id="A0A7S1D538"/>
<accession>A0A7S1D538</accession>
<feature type="binding site" evidence="2">
    <location>
        <begin position="288"/>
        <end position="289"/>
    </location>
    <ligand>
        <name>substrate</name>
    </ligand>
</feature>
<sequence length="534" mass="60161">MPLASVDRVEKSIYTTAQNTTLMGLVLYGKDNGRQLRFTTPSYADTLRVHESIQTYAFPGRRNLGYLFAFESKRDQVMNSLVIDPATGKKTITLEPTRKRFDAVTEFSRQFAHMQPCPWTIYTKVNINYQLCMSYPSILAGPSSLPEVSQETQRILRQSAAFRSEQRLPVLTWSNGKDGTSLWRAAQPKVGLQGNRSAADEQFLQQIQEAAFSANSLATKPPIPPKWVLQKLIGTTDLSAWMPDRTTRLKILDLRPRASAMANRTSGYGYENTSNYVGCTLQFCGIGNIHAVRDASNKIASLCNSQTTNDSSWATNVEDTKWLSHIRTILSASWEAAYWMHIHRLPVFLHCSHGWDRTSQVAVLAQLILDPYFRTMDGFVTLIEKDFLAFGHPFHTRCAHGEGRGGEGPNVGDDSQISPIFIQFIDAAYQLVNLFPSEFEITPLYLKELASHVYSCRFGTLLCDTERERELVAGIRQRTHSVWDHLERLEGTRNLDYNGGSSGGVLLMPLPLLLRNVNLWVDRHCQYGPKVTAV</sequence>
<dbReference type="InterPro" id="IPR016130">
    <property type="entry name" value="Tyr_Pase_AS"/>
</dbReference>
<dbReference type="SUPFAM" id="SSF52799">
    <property type="entry name" value="(Phosphotyrosine protein) phosphatases II"/>
    <property type="match status" value="1"/>
</dbReference>
<evidence type="ECO:0000313" key="4">
    <source>
        <dbReference type="EMBL" id="CAD8936858.1"/>
    </source>
</evidence>
<reference evidence="4" key="1">
    <citation type="submission" date="2021-01" db="EMBL/GenBank/DDBJ databases">
        <authorList>
            <person name="Corre E."/>
            <person name="Pelletier E."/>
            <person name="Niang G."/>
            <person name="Scheremetjew M."/>
            <person name="Finn R."/>
            <person name="Kale V."/>
            <person name="Holt S."/>
            <person name="Cochrane G."/>
            <person name="Meng A."/>
            <person name="Brown T."/>
            <person name="Cohen L."/>
        </authorList>
    </citation>
    <scope>NUCLEOTIDE SEQUENCE</scope>
    <source>
        <strain evidence="4">ECT3854</strain>
    </source>
</reference>
<gene>
    <name evidence="4" type="ORF">CTEN0397_LOCUS7905</name>
</gene>
<evidence type="ECO:0000256" key="2">
    <source>
        <dbReference type="PIRSR" id="PIRSR630564-2"/>
    </source>
</evidence>
<evidence type="ECO:0000259" key="3">
    <source>
        <dbReference type="PROSITE" id="PS51339"/>
    </source>
</evidence>
<dbReference type="EMBL" id="HBFW01012323">
    <property type="protein sequence ID" value="CAD8936858.1"/>
    <property type="molecule type" value="Transcribed_RNA"/>
</dbReference>
<evidence type="ECO:0000256" key="1">
    <source>
        <dbReference type="PIRSR" id="PIRSR630564-1"/>
    </source>
</evidence>
<name>A0A7S1D538_CYCTE</name>
<dbReference type="GO" id="GO:0005737">
    <property type="term" value="C:cytoplasm"/>
    <property type="evidence" value="ECO:0007669"/>
    <property type="project" value="TreeGrafter"/>
</dbReference>
<dbReference type="PROSITE" id="PS51339">
    <property type="entry name" value="PPASE_MYOTUBULARIN"/>
    <property type="match status" value="1"/>
</dbReference>
<dbReference type="GO" id="GO:0004438">
    <property type="term" value="F:phosphatidylinositol-3-phosphate phosphatase activity"/>
    <property type="evidence" value="ECO:0007669"/>
    <property type="project" value="TreeGrafter"/>
</dbReference>
<protein>
    <recommendedName>
        <fullName evidence="3">Myotubularin phosphatase domain-containing protein</fullName>
    </recommendedName>
</protein>
<dbReference type="InterPro" id="IPR029021">
    <property type="entry name" value="Prot-tyrosine_phosphatase-like"/>
</dbReference>